<dbReference type="PROSITE" id="PS50110">
    <property type="entry name" value="RESPONSE_REGULATORY"/>
    <property type="match status" value="1"/>
</dbReference>
<dbReference type="Pfam" id="PF25601">
    <property type="entry name" value="AAA_lid_14"/>
    <property type="match status" value="1"/>
</dbReference>
<organism evidence="9">
    <name type="scientific">Candidatus Berkiella cookevillensis</name>
    <dbReference type="NCBI Taxonomy" id="437022"/>
    <lineage>
        <taxon>Bacteria</taxon>
        <taxon>Pseudomonadati</taxon>
        <taxon>Pseudomonadota</taxon>
        <taxon>Gammaproteobacteria</taxon>
        <taxon>Candidatus Berkiellales</taxon>
        <taxon>Candidatus Berkiellaceae</taxon>
        <taxon>Candidatus Berkiella</taxon>
    </lineage>
</organism>
<gene>
    <name evidence="9" type="primary">ntrC_2</name>
    <name evidence="9" type="ORF">CC99x_00027</name>
    <name evidence="10" type="ORF">CC99x_006775</name>
</gene>
<evidence type="ECO:0000259" key="7">
    <source>
        <dbReference type="PROSITE" id="PS50045"/>
    </source>
</evidence>
<feature type="domain" description="Response regulatory" evidence="8">
    <location>
        <begin position="4"/>
        <end position="118"/>
    </location>
</feature>
<evidence type="ECO:0000256" key="3">
    <source>
        <dbReference type="ARBA" id="ARBA00023015"/>
    </source>
</evidence>
<dbReference type="Gene3D" id="1.10.10.60">
    <property type="entry name" value="Homeodomain-like"/>
    <property type="match status" value="1"/>
</dbReference>
<dbReference type="PROSITE" id="PS00688">
    <property type="entry name" value="SIGMA54_INTERACT_3"/>
    <property type="match status" value="1"/>
</dbReference>
<dbReference type="AlphaFoldDB" id="A0A0Q9YSH0"/>
<evidence type="ECO:0000256" key="2">
    <source>
        <dbReference type="ARBA" id="ARBA00022840"/>
    </source>
</evidence>
<dbReference type="OrthoDB" id="5297379at2"/>
<reference evidence="10" key="3">
    <citation type="submission" date="2021-06" db="EMBL/GenBank/DDBJ databases">
        <title>Genomic Description and Analysis of Intracellular Bacteria, Candidatus Berkiella cookevillensis and Candidatus Berkiella aquae.</title>
        <authorList>
            <person name="Kidane D.T."/>
            <person name="Mehari Y.T."/>
            <person name="Rice F.C."/>
            <person name="Arivett B.A."/>
            <person name="Farone A.L."/>
            <person name="Berk S.G."/>
            <person name="Farone M.B."/>
        </authorList>
    </citation>
    <scope>NUCLEOTIDE SEQUENCE</scope>
    <source>
        <strain evidence="10">CC99</strain>
    </source>
</reference>
<dbReference type="SMART" id="SM00448">
    <property type="entry name" value="REC"/>
    <property type="match status" value="1"/>
</dbReference>
<dbReference type="Pfam" id="PF00072">
    <property type="entry name" value="Response_reg"/>
    <property type="match status" value="1"/>
</dbReference>
<dbReference type="InterPro" id="IPR009057">
    <property type="entry name" value="Homeodomain-like_sf"/>
</dbReference>
<dbReference type="Pfam" id="PF02954">
    <property type="entry name" value="HTH_8"/>
    <property type="match status" value="1"/>
</dbReference>
<dbReference type="PATRIC" id="fig|1590042.3.peg.27"/>
<dbReference type="GO" id="GO:0000160">
    <property type="term" value="P:phosphorelay signal transduction system"/>
    <property type="evidence" value="ECO:0007669"/>
    <property type="project" value="InterPro"/>
</dbReference>
<evidence type="ECO:0000256" key="6">
    <source>
        <dbReference type="PROSITE-ProRule" id="PRU00169"/>
    </source>
</evidence>
<dbReference type="InterPro" id="IPR025662">
    <property type="entry name" value="Sigma_54_int_dom_ATP-bd_1"/>
</dbReference>
<dbReference type="PROSITE" id="PS00676">
    <property type="entry name" value="SIGMA54_INTERACT_2"/>
    <property type="match status" value="1"/>
</dbReference>
<dbReference type="Gene3D" id="3.40.50.2300">
    <property type="match status" value="1"/>
</dbReference>
<protein>
    <submittedName>
        <fullName evidence="9">Nitrogen assimilation regulatory protein</fullName>
    </submittedName>
    <submittedName>
        <fullName evidence="10">Sigma-54 dependent transcriptional regulator</fullName>
    </submittedName>
</protein>
<dbReference type="InterPro" id="IPR011006">
    <property type="entry name" value="CheY-like_superfamily"/>
</dbReference>
<dbReference type="InterPro" id="IPR003593">
    <property type="entry name" value="AAA+_ATPase"/>
</dbReference>
<dbReference type="InterPro" id="IPR001789">
    <property type="entry name" value="Sig_transdc_resp-reg_receiver"/>
</dbReference>
<dbReference type="PROSITE" id="PS00675">
    <property type="entry name" value="SIGMA54_INTERACT_1"/>
    <property type="match status" value="1"/>
</dbReference>
<keyword evidence="6" id="KW-0597">Phosphoprotein</keyword>
<evidence type="ECO:0000313" key="11">
    <source>
        <dbReference type="Proteomes" id="UP000051494"/>
    </source>
</evidence>
<dbReference type="InterPro" id="IPR058031">
    <property type="entry name" value="AAA_lid_NorR"/>
</dbReference>
<comment type="caution">
    <text evidence="9">The sequence shown here is derived from an EMBL/GenBank/DDBJ whole genome shotgun (WGS) entry which is preliminary data.</text>
</comment>
<dbReference type="InterPro" id="IPR002197">
    <property type="entry name" value="HTH_Fis"/>
</dbReference>
<feature type="domain" description="Sigma-54 factor interaction" evidence="7">
    <location>
        <begin position="135"/>
        <end position="354"/>
    </location>
</feature>
<keyword evidence="1" id="KW-0547">Nucleotide-binding</keyword>
<sequence>MNNKVLIIEDDADLLEAISSGLTYEKYSVETACNSATALEKIQSNHFNIILSDVQLPDENGLDFLSVLKEKNVQTPIIFMTAHATVKDAVYALQNGASDYITKPFELNDLIEKMSTKILEDTTEIYKEKRSDQKMDDVYQLAKQVAQTNATVLLSGESGTGKEVIARYIYDNSSRNTKPFLAINCAAIPDNMLEALLFGYEKGAFTGAHQASEGKFEQANGGTLLLDEVSEMPLGLQAKILRVLQEKEVERLGSKKAIALDVRIIATTNKDLKLAVAKNEFRGDLYFRLNVFPISLPPLRNRKNDIIHFASYFVEKYSQSQICTLSERALNKLLGYRWPGNVRELENVIQRACIVSQSDIILPEHIFLEEIDIEKDGCAKSVELSETLESTEHEAILENLKALNGNRTETAKLLGISPRTLRYKLAKMKELGFSIPGRESKNESN</sequence>
<dbReference type="FunFam" id="3.40.50.300:FF:000006">
    <property type="entry name" value="DNA-binding transcriptional regulator NtrC"/>
    <property type="match status" value="1"/>
</dbReference>
<evidence type="ECO:0000259" key="8">
    <source>
        <dbReference type="PROSITE" id="PS50110"/>
    </source>
</evidence>
<evidence type="ECO:0000256" key="1">
    <source>
        <dbReference type="ARBA" id="ARBA00022741"/>
    </source>
</evidence>
<dbReference type="SMART" id="SM00382">
    <property type="entry name" value="AAA"/>
    <property type="match status" value="1"/>
</dbReference>
<keyword evidence="4" id="KW-0238">DNA-binding</keyword>
<dbReference type="PRINTS" id="PR01590">
    <property type="entry name" value="HTHFIS"/>
</dbReference>
<dbReference type="PANTHER" id="PTHR32071:SF21">
    <property type="entry name" value="TRANSCRIPTIONAL REGULATORY PROTEIN FLGR"/>
    <property type="match status" value="1"/>
</dbReference>
<dbReference type="Proteomes" id="UP000051494">
    <property type="component" value="Unassembled WGS sequence"/>
</dbReference>
<dbReference type="Gene3D" id="1.10.8.60">
    <property type="match status" value="1"/>
</dbReference>
<dbReference type="CDD" id="cd00009">
    <property type="entry name" value="AAA"/>
    <property type="match status" value="1"/>
</dbReference>
<dbReference type="SUPFAM" id="SSF52172">
    <property type="entry name" value="CheY-like"/>
    <property type="match status" value="1"/>
</dbReference>
<dbReference type="SUPFAM" id="SSF46689">
    <property type="entry name" value="Homeodomain-like"/>
    <property type="match status" value="1"/>
</dbReference>
<dbReference type="RefSeq" id="WP_057622405.1">
    <property type="nucleotide sequence ID" value="NZ_LKHV02000001.1"/>
</dbReference>
<accession>A0A0Q9YSH0</accession>
<reference evidence="9" key="1">
    <citation type="submission" date="2015-09" db="EMBL/GenBank/DDBJ databases">
        <title>Draft Genome Sequences of Two Novel Amoeba-resistant Intranuclear Bacteria, Candidatus Berkiella cookevillensis and Candidatus Berkiella aquae.</title>
        <authorList>
            <person name="Mehari Y.T."/>
            <person name="Arivett B.A."/>
            <person name="Farone A.L."/>
            <person name="Gunderson J.H."/>
            <person name="Farone M.B."/>
        </authorList>
    </citation>
    <scope>NUCLEOTIDE SEQUENCE [LARGE SCALE GENOMIC DNA]</scope>
    <source>
        <strain evidence="9">CC99</strain>
    </source>
</reference>
<evidence type="ECO:0000256" key="4">
    <source>
        <dbReference type="ARBA" id="ARBA00023125"/>
    </source>
</evidence>
<name>A0A0Q9YSH0_9GAMM</name>
<dbReference type="GO" id="GO:0005524">
    <property type="term" value="F:ATP binding"/>
    <property type="evidence" value="ECO:0007669"/>
    <property type="project" value="UniProtKB-KW"/>
</dbReference>
<dbReference type="SUPFAM" id="SSF52540">
    <property type="entry name" value="P-loop containing nucleoside triphosphate hydrolases"/>
    <property type="match status" value="1"/>
</dbReference>
<dbReference type="PROSITE" id="PS50045">
    <property type="entry name" value="SIGMA54_INTERACT_4"/>
    <property type="match status" value="1"/>
</dbReference>
<keyword evidence="3" id="KW-0805">Transcription regulation</keyword>
<dbReference type="EMBL" id="LKHV01000001">
    <property type="protein sequence ID" value="KRG19806.1"/>
    <property type="molecule type" value="Genomic_DNA"/>
</dbReference>
<dbReference type="GO" id="GO:0006355">
    <property type="term" value="P:regulation of DNA-templated transcription"/>
    <property type="evidence" value="ECO:0007669"/>
    <property type="project" value="InterPro"/>
</dbReference>
<dbReference type="Gene3D" id="3.40.50.300">
    <property type="entry name" value="P-loop containing nucleotide triphosphate hydrolases"/>
    <property type="match status" value="1"/>
</dbReference>
<proteinExistence type="predicted"/>
<evidence type="ECO:0000313" key="10">
    <source>
        <dbReference type="EMBL" id="MCS5708612.1"/>
    </source>
</evidence>
<dbReference type="PANTHER" id="PTHR32071">
    <property type="entry name" value="TRANSCRIPTIONAL REGULATORY PROTEIN"/>
    <property type="match status" value="1"/>
</dbReference>
<dbReference type="CDD" id="cd00156">
    <property type="entry name" value="REC"/>
    <property type="match status" value="1"/>
</dbReference>
<evidence type="ECO:0000313" key="9">
    <source>
        <dbReference type="EMBL" id="KRG19806.1"/>
    </source>
</evidence>
<dbReference type="EMBL" id="LKHV02000001">
    <property type="protein sequence ID" value="MCS5708612.1"/>
    <property type="molecule type" value="Genomic_DNA"/>
</dbReference>
<keyword evidence="2" id="KW-0067">ATP-binding</keyword>
<feature type="modified residue" description="4-aspartylphosphate" evidence="6">
    <location>
        <position position="53"/>
    </location>
</feature>
<keyword evidence="5" id="KW-0804">Transcription</keyword>
<keyword evidence="11" id="KW-1185">Reference proteome</keyword>
<dbReference type="InterPro" id="IPR025944">
    <property type="entry name" value="Sigma_54_int_dom_CS"/>
</dbReference>
<evidence type="ECO:0000256" key="5">
    <source>
        <dbReference type="ARBA" id="ARBA00023163"/>
    </source>
</evidence>
<reference evidence="10" key="2">
    <citation type="journal article" date="2016" name="Genome Announc.">
        <title>Draft Genome Sequences of Two Novel Amoeba-Resistant Intranuclear Bacteria, 'Candidatus Berkiella cookevillensis' and 'Candidatus Berkiella aquae'.</title>
        <authorList>
            <person name="Mehari Y.T."/>
            <person name="Arivett B.A."/>
            <person name="Farone A.L."/>
            <person name="Gunderson J.H."/>
            <person name="Farone M.B."/>
        </authorList>
    </citation>
    <scope>NUCLEOTIDE SEQUENCE</scope>
    <source>
        <strain evidence="10">CC99</strain>
    </source>
</reference>
<dbReference type="GO" id="GO:0043565">
    <property type="term" value="F:sequence-specific DNA binding"/>
    <property type="evidence" value="ECO:0007669"/>
    <property type="project" value="InterPro"/>
</dbReference>
<dbReference type="STRING" id="437022.CC99x_00027"/>
<dbReference type="InterPro" id="IPR025943">
    <property type="entry name" value="Sigma_54_int_dom_ATP-bd_2"/>
</dbReference>
<dbReference type="InterPro" id="IPR027417">
    <property type="entry name" value="P-loop_NTPase"/>
</dbReference>
<dbReference type="Pfam" id="PF00158">
    <property type="entry name" value="Sigma54_activat"/>
    <property type="match status" value="1"/>
</dbReference>
<dbReference type="InterPro" id="IPR002078">
    <property type="entry name" value="Sigma_54_int"/>
</dbReference>